<keyword evidence="2 7" id="KW-0031">Aminopeptidase</keyword>
<dbReference type="Gene3D" id="3.40.630.10">
    <property type="entry name" value="Zn peptidases"/>
    <property type="match status" value="1"/>
</dbReference>
<dbReference type="PANTHER" id="PTHR11963">
    <property type="entry name" value="LEUCINE AMINOPEPTIDASE-RELATED"/>
    <property type="match status" value="1"/>
</dbReference>
<proteinExistence type="inferred from homology"/>
<evidence type="ECO:0000256" key="4">
    <source>
        <dbReference type="ARBA" id="ARBA00022801"/>
    </source>
</evidence>
<dbReference type="InterPro" id="IPR000819">
    <property type="entry name" value="Peptidase_M17_C"/>
</dbReference>
<feature type="domain" description="Cytosol aminopeptidase" evidence="5">
    <location>
        <begin position="9"/>
        <end position="299"/>
    </location>
</feature>
<dbReference type="EMBL" id="LR798383">
    <property type="protein sequence ID" value="CAB5228150.1"/>
    <property type="molecule type" value="Genomic_DNA"/>
</dbReference>
<reference evidence="7" key="1">
    <citation type="submission" date="2020-05" db="EMBL/GenBank/DDBJ databases">
        <authorList>
            <person name="Chiriac C."/>
            <person name="Salcher M."/>
            <person name="Ghai R."/>
            <person name="Kavagutti S V."/>
        </authorList>
    </citation>
    <scope>NUCLEOTIDE SEQUENCE</scope>
</reference>
<evidence type="ECO:0000256" key="1">
    <source>
        <dbReference type="ARBA" id="ARBA00009528"/>
    </source>
</evidence>
<dbReference type="Pfam" id="PF00883">
    <property type="entry name" value="Peptidase_M17"/>
    <property type="match status" value="1"/>
</dbReference>
<accession>A0A6J7XDF5</accession>
<dbReference type="GO" id="GO:0030145">
    <property type="term" value="F:manganese ion binding"/>
    <property type="evidence" value="ECO:0007669"/>
    <property type="project" value="InterPro"/>
</dbReference>
<gene>
    <name evidence="6" type="ORF">UFOVP1437_20</name>
    <name evidence="7" type="ORF">UFOVP1531_44</name>
</gene>
<dbReference type="PANTHER" id="PTHR11963:SF23">
    <property type="entry name" value="CYTOSOL AMINOPEPTIDASE"/>
    <property type="match status" value="1"/>
</dbReference>
<name>A0A6J7XDF5_9CAUD</name>
<dbReference type="GO" id="GO:0070006">
    <property type="term" value="F:metalloaminopeptidase activity"/>
    <property type="evidence" value="ECO:0007669"/>
    <property type="project" value="InterPro"/>
</dbReference>
<organism evidence="7">
    <name type="scientific">uncultured Caudovirales phage</name>
    <dbReference type="NCBI Taxonomy" id="2100421"/>
    <lineage>
        <taxon>Viruses</taxon>
        <taxon>Duplodnaviria</taxon>
        <taxon>Heunggongvirae</taxon>
        <taxon>Uroviricota</taxon>
        <taxon>Caudoviricetes</taxon>
        <taxon>Peduoviridae</taxon>
        <taxon>Maltschvirus</taxon>
        <taxon>Maltschvirus maltsch</taxon>
    </lineage>
</organism>
<evidence type="ECO:0000313" key="7">
    <source>
        <dbReference type="EMBL" id="CAB5228150.1"/>
    </source>
</evidence>
<comment type="similarity">
    <text evidence="1">Belongs to the peptidase M17 family.</text>
</comment>
<keyword evidence="4" id="KW-0378">Hydrolase</keyword>
<dbReference type="GO" id="GO:0006508">
    <property type="term" value="P:proteolysis"/>
    <property type="evidence" value="ECO:0007669"/>
    <property type="project" value="UniProtKB-KW"/>
</dbReference>
<dbReference type="PRINTS" id="PR00481">
    <property type="entry name" value="LAMNOPPTDASE"/>
</dbReference>
<evidence type="ECO:0000256" key="2">
    <source>
        <dbReference type="ARBA" id="ARBA00022438"/>
    </source>
</evidence>
<evidence type="ECO:0000313" key="6">
    <source>
        <dbReference type="EMBL" id="CAB4212273.1"/>
    </source>
</evidence>
<evidence type="ECO:0000256" key="3">
    <source>
        <dbReference type="ARBA" id="ARBA00022670"/>
    </source>
</evidence>
<dbReference type="InterPro" id="IPR011356">
    <property type="entry name" value="Leucine_aapep/pepB"/>
</dbReference>
<keyword evidence="3" id="KW-0645">Protease</keyword>
<evidence type="ECO:0000259" key="5">
    <source>
        <dbReference type="Pfam" id="PF00883"/>
    </source>
</evidence>
<sequence length="310" mass="33593">MNNKQVRKLVAKLVDLPPNIATPSYFREHIDKLASRYKNTVNVLNIDTEHPLIRAVDKSESAPSVIVITNNPHSSDIDIALVGKGVTFDTGGHDLKTSKMWEMKSDKAGAMAVLGTLEYILSNNIKVNVVAVLPFVQNLIGPEATLPGSVIKSLSGKNVEIRDTDAEGRLILADSLTTALTFDPREIITIATLTGACAFALGDKFIGVFQNKEEASINSFNEIDIGKDRLIRVSALPGKTLIDKQKGNLLNYIGKELSGSYAAAFLQRFVPDDVPYTHFDIAGPAFIDAKATGAGIDVLIHHVLHHSKGR</sequence>
<dbReference type="SUPFAM" id="SSF53187">
    <property type="entry name" value="Zn-dependent exopeptidases"/>
    <property type="match status" value="1"/>
</dbReference>
<protein>
    <submittedName>
        <fullName evidence="7">PepB Leucyl aminopeptidase</fullName>
    </submittedName>
</protein>
<dbReference type="EMBL" id="LR797382">
    <property type="protein sequence ID" value="CAB4212273.1"/>
    <property type="molecule type" value="Genomic_DNA"/>
</dbReference>